<dbReference type="OrthoDB" id="1844152at2759"/>
<evidence type="ECO:0000256" key="4">
    <source>
        <dbReference type="ARBA" id="ARBA00010617"/>
    </source>
</evidence>
<dbReference type="InterPro" id="IPR002401">
    <property type="entry name" value="Cyt_P450_E_grp-I"/>
</dbReference>
<dbReference type="Proteomes" id="UP000078544">
    <property type="component" value="Unassembled WGS sequence"/>
</dbReference>
<keyword evidence="6 15" id="KW-0812">Transmembrane</keyword>
<evidence type="ECO:0000256" key="13">
    <source>
        <dbReference type="PIRSR" id="PIRSR602401-1"/>
    </source>
</evidence>
<evidence type="ECO:0000256" key="6">
    <source>
        <dbReference type="ARBA" id="ARBA00022692"/>
    </source>
</evidence>
<keyword evidence="10 13" id="KW-0408">Iron</keyword>
<comment type="cofactor">
    <cofactor evidence="1 13">
        <name>heme</name>
        <dbReference type="ChEBI" id="CHEBI:30413"/>
    </cofactor>
</comment>
<dbReference type="PRINTS" id="PR00463">
    <property type="entry name" value="EP450I"/>
</dbReference>
<dbReference type="SUPFAM" id="SSF48264">
    <property type="entry name" value="Cytochrome P450"/>
    <property type="match status" value="1"/>
</dbReference>
<evidence type="ECO:0000256" key="12">
    <source>
        <dbReference type="ARBA" id="ARBA00023136"/>
    </source>
</evidence>
<keyword evidence="9 14" id="KW-0560">Oxidoreductase</keyword>
<accession>A0A166UTE4</accession>
<comment type="pathway">
    <text evidence="3">Secondary metabolite biosynthesis.</text>
</comment>
<dbReference type="AlphaFoldDB" id="A0A166UTE4"/>
<evidence type="ECO:0000256" key="1">
    <source>
        <dbReference type="ARBA" id="ARBA00001971"/>
    </source>
</evidence>
<evidence type="ECO:0000313" key="16">
    <source>
        <dbReference type="EMBL" id="OAA32938.1"/>
    </source>
</evidence>
<dbReference type="InterPro" id="IPR017972">
    <property type="entry name" value="Cyt_P450_CS"/>
</dbReference>
<gene>
    <name evidence="16" type="ORF">AAL_00403</name>
</gene>
<feature type="binding site" description="axial binding residue" evidence="13">
    <location>
        <position position="472"/>
    </location>
    <ligand>
        <name>heme</name>
        <dbReference type="ChEBI" id="CHEBI:30413"/>
    </ligand>
    <ligandPart>
        <name>Fe</name>
        <dbReference type="ChEBI" id="CHEBI:18248"/>
    </ligandPart>
</feature>
<dbReference type="GO" id="GO:0004497">
    <property type="term" value="F:monooxygenase activity"/>
    <property type="evidence" value="ECO:0007669"/>
    <property type="project" value="UniProtKB-KW"/>
</dbReference>
<dbReference type="CDD" id="cd11041">
    <property type="entry name" value="CYP503A1-like"/>
    <property type="match status" value="1"/>
</dbReference>
<feature type="transmembrane region" description="Helical" evidence="15">
    <location>
        <begin position="12"/>
        <end position="33"/>
    </location>
</feature>
<evidence type="ECO:0000256" key="2">
    <source>
        <dbReference type="ARBA" id="ARBA00004370"/>
    </source>
</evidence>
<evidence type="ECO:0000256" key="14">
    <source>
        <dbReference type="RuleBase" id="RU000461"/>
    </source>
</evidence>
<reference evidence="16 17" key="1">
    <citation type="journal article" date="2016" name="Genome Biol. Evol.">
        <title>Divergent and convergent evolution of fungal pathogenicity.</title>
        <authorList>
            <person name="Shang Y."/>
            <person name="Xiao G."/>
            <person name="Zheng P."/>
            <person name="Cen K."/>
            <person name="Zhan S."/>
            <person name="Wang C."/>
        </authorList>
    </citation>
    <scope>NUCLEOTIDE SEQUENCE [LARGE SCALE GENOMIC DNA]</scope>
    <source>
        <strain evidence="16 17">RCEF 2490</strain>
    </source>
</reference>
<dbReference type="GO" id="GO:0016705">
    <property type="term" value="F:oxidoreductase activity, acting on paired donors, with incorporation or reduction of molecular oxygen"/>
    <property type="evidence" value="ECO:0007669"/>
    <property type="project" value="InterPro"/>
</dbReference>
<dbReference type="STRING" id="1081109.A0A166UTE4"/>
<sequence>MLSENLARYEPYMGTILSSVVAVVVAVLVWNHFNYSIKVDVPTIGVGVRYTKWVSAVRNIWHARESILEGYKKASETRVPTMTRMDVFICDRQMTREYSTLGNDQMSFQAVMAEEFQFQHLCPGHQEDPTSIPTTVIAKALSWQRTRASKAEDPFFQAFSLEFIHGFQKEMRALTSDNSFSLSSLFGQKGPDPSSGWHAVTCFPLALKVVARLTTFSLFGEPLCRDEDFLNMCCSFGDAIPKGAMFLRLWPGWSRGYVSKMMAAPQLLDKLGAILTKEIATRREREQNEMKDLLDFALNWCDTQPGRPYTDEHVCSMMTSTIFAALHTSSQLVVHVIFELASRPEYTGPLRDEVRRCFEEHGTGTKKAIDHMYKVDSFIKETQRVNPLDASALARLAIKDYTFSNGLRVPKGSYIFTPNAPIFTDEKFYPEPQRFDGFRFAKMRDDPVLKSSCDLTATNEQSMHFGIGRHACPGRFMVSDEVKLAVVHLLQNFDFCIENHGQRPKNMPFGKFLLPDMRAKIWLKESTVRSE</sequence>
<name>A0A166UTE4_9HYPO</name>
<keyword evidence="8 15" id="KW-1133">Transmembrane helix</keyword>
<evidence type="ECO:0000256" key="3">
    <source>
        <dbReference type="ARBA" id="ARBA00005179"/>
    </source>
</evidence>
<evidence type="ECO:0000256" key="5">
    <source>
        <dbReference type="ARBA" id="ARBA00022617"/>
    </source>
</evidence>
<organism evidence="16 17">
    <name type="scientific">Moelleriella libera RCEF 2490</name>
    <dbReference type="NCBI Taxonomy" id="1081109"/>
    <lineage>
        <taxon>Eukaryota</taxon>
        <taxon>Fungi</taxon>
        <taxon>Dikarya</taxon>
        <taxon>Ascomycota</taxon>
        <taxon>Pezizomycotina</taxon>
        <taxon>Sordariomycetes</taxon>
        <taxon>Hypocreomycetidae</taxon>
        <taxon>Hypocreales</taxon>
        <taxon>Clavicipitaceae</taxon>
        <taxon>Moelleriella</taxon>
    </lineage>
</organism>
<keyword evidence="5 13" id="KW-0349">Heme</keyword>
<dbReference type="GO" id="GO:0005506">
    <property type="term" value="F:iron ion binding"/>
    <property type="evidence" value="ECO:0007669"/>
    <property type="project" value="InterPro"/>
</dbReference>
<dbReference type="EMBL" id="AZGY01000001">
    <property type="protein sequence ID" value="OAA32938.1"/>
    <property type="molecule type" value="Genomic_DNA"/>
</dbReference>
<evidence type="ECO:0000256" key="7">
    <source>
        <dbReference type="ARBA" id="ARBA00022723"/>
    </source>
</evidence>
<keyword evidence="17" id="KW-1185">Reference proteome</keyword>
<keyword evidence="12 15" id="KW-0472">Membrane</keyword>
<dbReference type="PANTHER" id="PTHR46206:SF5">
    <property type="entry name" value="P450, PUTATIVE (EUROFUNG)-RELATED"/>
    <property type="match status" value="1"/>
</dbReference>
<dbReference type="Pfam" id="PF00067">
    <property type="entry name" value="p450"/>
    <property type="match status" value="1"/>
</dbReference>
<dbReference type="GO" id="GO:0020037">
    <property type="term" value="F:heme binding"/>
    <property type="evidence" value="ECO:0007669"/>
    <property type="project" value="InterPro"/>
</dbReference>
<dbReference type="Gene3D" id="1.10.630.10">
    <property type="entry name" value="Cytochrome P450"/>
    <property type="match status" value="1"/>
</dbReference>
<dbReference type="InterPro" id="IPR001128">
    <property type="entry name" value="Cyt_P450"/>
</dbReference>
<evidence type="ECO:0000313" key="17">
    <source>
        <dbReference type="Proteomes" id="UP000078544"/>
    </source>
</evidence>
<dbReference type="InterPro" id="IPR036396">
    <property type="entry name" value="Cyt_P450_sf"/>
</dbReference>
<proteinExistence type="inferred from homology"/>
<evidence type="ECO:0000256" key="9">
    <source>
        <dbReference type="ARBA" id="ARBA00023002"/>
    </source>
</evidence>
<dbReference type="PROSITE" id="PS00086">
    <property type="entry name" value="CYTOCHROME_P450"/>
    <property type="match status" value="1"/>
</dbReference>
<keyword evidence="7 13" id="KW-0479">Metal-binding</keyword>
<comment type="caution">
    <text evidence="16">The sequence shown here is derived from an EMBL/GenBank/DDBJ whole genome shotgun (WGS) entry which is preliminary data.</text>
</comment>
<evidence type="ECO:0000256" key="8">
    <source>
        <dbReference type="ARBA" id="ARBA00022989"/>
    </source>
</evidence>
<evidence type="ECO:0000256" key="11">
    <source>
        <dbReference type="ARBA" id="ARBA00023033"/>
    </source>
</evidence>
<keyword evidence="11 14" id="KW-0503">Monooxygenase</keyword>
<dbReference type="GO" id="GO:0016020">
    <property type="term" value="C:membrane"/>
    <property type="evidence" value="ECO:0007669"/>
    <property type="project" value="UniProtKB-SubCell"/>
</dbReference>
<evidence type="ECO:0000256" key="15">
    <source>
        <dbReference type="SAM" id="Phobius"/>
    </source>
</evidence>
<comment type="subcellular location">
    <subcellularLocation>
        <location evidence="2">Membrane</location>
    </subcellularLocation>
</comment>
<protein>
    <submittedName>
        <fullName evidence="16">p450 monooxygenase</fullName>
    </submittedName>
</protein>
<dbReference type="PANTHER" id="PTHR46206">
    <property type="entry name" value="CYTOCHROME P450"/>
    <property type="match status" value="1"/>
</dbReference>
<evidence type="ECO:0000256" key="10">
    <source>
        <dbReference type="ARBA" id="ARBA00023004"/>
    </source>
</evidence>
<comment type="similarity">
    <text evidence="4 14">Belongs to the cytochrome P450 family.</text>
</comment>